<protein>
    <submittedName>
        <fullName evidence="1">Molybdenum ABC transporter</fullName>
    </submittedName>
</protein>
<dbReference type="InterPro" id="IPR056941">
    <property type="entry name" value="Mrh-like"/>
</dbReference>
<evidence type="ECO:0000313" key="2">
    <source>
        <dbReference type="Proteomes" id="UP000201411"/>
    </source>
</evidence>
<accession>A0A193H0K9</accession>
<dbReference type="RefSeq" id="YP_009279018.1">
    <property type="nucleotide sequence ID" value="NC_031011.1"/>
</dbReference>
<keyword evidence="2" id="KW-1185">Reference proteome</keyword>
<dbReference type="Pfam" id="PF24070">
    <property type="entry name" value="T4_MRH"/>
    <property type="match status" value="1"/>
</dbReference>
<name>A0A193H0K9_9CAUD</name>
<dbReference type="Proteomes" id="UP000201411">
    <property type="component" value="Segment"/>
</dbReference>
<evidence type="ECO:0000313" key="1">
    <source>
        <dbReference type="EMBL" id="ANN86917.1"/>
    </source>
</evidence>
<dbReference type="EMBL" id="KX130862">
    <property type="protein sequence ID" value="ANN86917.1"/>
    <property type="molecule type" value="Genomic_DNA"/>
</dbReference>
<dbReference type="KEGG" id="vg:29062309"/>
<proteinExistence type="predicted"/>
<dbReference type="GeneID" id="29062309"/>
<organism evidence="1 2">
    <name type="scientific">Shigella phage SHFML-26</name>
    <dbReference type="NCBI Taxonomy" id="1863009"/>
    <lineage>
        <taxon>Viruses</taxon>
        <taxon>Duplodnaviria</taxon>
        <taxon>Heunggongvirae</taxon>
        <taxon>Uroviricota</taxon>
        <taxon>Caudoviricetes</taxon>
        <taxon>Pantevenvirales</taxon>
        <taxon>Straboviridae</taxon>
        <taxon>Tevenvirinae</taxon>
        <taxon>Tequatrovirus</taxon>
        <taxon>Tequatrovirus shfml26</taxon>
    </lineage>
</organism>
<reference evidence="1 2" key="1">
    <citation type="submission" date="2016-04" db="EMBL/GenBank/DDBJ databases">
        <title>Genetic Characterization of ShigActive phages.</title>
        <authorList>
            <person name="Das C.R."/>
            <person name="Woolston J."/>
            <person name="Li M."/>
            <person name="Sulakvelidze A."/>
            <person name="Soffer N."/>
        </authorList>
    </citation>
    <scope>NUCLEOTIDE SEQUENCE [LARGE SCALE GENOMIC DNA]</scope>
</reference>
<sequence length="160" mass="18588">MIEVAKHYSIEFMSKEGKSVNALDKKCSLIIPLAENPDLLIKDIKERKYPENVILIIKHTEDILQNTDSPFSSSEALTIKGYKRAHEYGLFALFEDDKVKLALNLAGQPSKSKTFIIEDIKDINAFVKMVWAHFDVGLRWRMSEEERKIIEANRYFGFYR</sequence>